<comment type="caution">
    <text evidence="1">The sequence shown here is derived from an EMBL/GenBank/DDBJ whole genome shotgun (WGS) entry which is preliminary data.</text>
</comment>
<evidence type="ECO:0000313" key="1">
    <source>
        <dbReference type="EMBL" id="RMP81438.1"/>
    </source>
</evidence>
<dbReference type="EMBL" id="RBQT01000046">
    <property type="protein sequence ID" value="RMP81438.1"/>
    <property type="molecule type" value="Genomic_DNA"/>
</dbReference>
<evidence type="ECO:0000313" key="2">
    <source>
        <dbReference type="Proteomes" id="UP000282289"/>
    </source>
</evidence>
<organism evidence="1 2">
    <name type="scientific">Pseudomonas syringae pv. actinidiae</name>
    <dbReference type="NCBI Taxonomy" id="103796"/>
    <lineage>
        <taxon>Bacteria</taxon>
        <taxon>Pseudomonadati</taxon>
        <taxon>Pseudomonadota</taxon>
        <taxon>Gammaproteobacteria</taxon>
        <taxon>Pseudomonadales</taxon>
        <taxon>Pseudomonadaceae</taxon>
        <taxon>Pseudomonas</taxon>
        <taxon>Pseudomonas syringae</taxon>
    </lineage>
</organism>
<gene>
    <name evidence="1" type="ORF">ALQ15_03265</name>
</gene>
<dbReference type="CDD" id="cd00085">
    <property type="entry name" value="HNHc"/>
    <property type="match status" value="1"/>
</dbReference>
<dbReference type="RefSeq" id="WP_227447906.1">
    <property type="nucleotide sequence ID" value="NZ_RBQT01000046.1"/>
</dbReference>
<name>A0A7Z6U965_PSESF</name>
<dbReference type="InterPro" id="IPR003615">
    <property type="entry name" value="HNH_nuc"/>
</dbReference>
<reference evidence="1 2" key="1">
    <citation type="submission" date="2018-08" db="EMBL/GenBank/DDBJ databases">
        <title>Recombination of ecologically and evolutionarily significant loci maintains genetic cohesion in the Pseudomonas syringae species complex.</title>
        <authorList>
            <person name="Dillon M."/>
            <person name="Thakur S."/>
            <person name="Almeida R.N.D."/>
            <person name="Weir B.S."/>
            <person name="Guttman D.S."/>
        </authorList>
    </citation>
    <scope>NUCLEOTIDE SEQUENCE [LARGE SCALE GENOMIC DNA]</scope>
    <source>
        <strain evidence="1 2">ICMP 19589</strain>
    </source>
</reference>
<dbReference type="Proteomes" id="UP000282289">
    <property type="component" value="Unassembled WGS sequence"/>
</dbReference>
<protein>
    <submittedName>
        <fullName evidence="1">HNH nuclease</fullName>
    </submittedName>
</protein>
<accession>A0A7Z6U965</accession>
<proteinExistence type="predicted"/>
<sequence>MRFVDRSLIKKPRVMLPRKTTVSVADQELLDLTAHFEKKAAALEVALAADDPVAASASVAEEFSAKKPPFTTYRKDSVKTQLYAIFHGKCAYCETFYPAVAPVDVEHYRPKGGVSQDADHPGYWWLAMEWENLLPSCIHCNRLNKHATPKLSTQLIELRADGTGFSDQYKVTTGKGNHFPILGPRATPASRDCATEYPLLLNPCLDDPQEHLAFHVDRKKLIGLVLPKPHKGAGLPAHVSTTDLLPAFADEIDQALRDELSLRGAVSIHTYGLNRLGLVQDRTRVLRQLAFLEESVKDLCAMIQSLEARINDPFAVENKRIITRMEALVERTAQHMADMAKPQAPYSTMVREFLQGFEGRLVAVP</sequence>
<dbReference type="AlphaFoldDB" id="A0A7Z6U965"/>
<dbReference type="Gene3D" id="1.10.30.50">
    <property type="match status" value="1"/>
</dbReference>